<evidence type="ECO:0000256" key="1">
    <source>
        <dbReference type="SAM" id="MobiDB-lite"/>
    </source>
</evidence>
<dbReference type="EMBL" id="JAODAN010000011">
    <property type="protein sequence ID" value="KAK1921442.1"/>
    <property type="molecule type" value="Genomic_DNA"/>
</dbReference>
<feature type="compositionally biased region" description="Acidic residues" evidence="1">
    <location>
        <begin position="613"/>
        <end position="622"/>
    </location>
</feature>
<protein>
    <submittedName>
        <fullName evidence="2">Nucleotide-diphospho-sugar transferase</fullName>
    </submittedName>
</protein>
<reference evidence="2" key="1">
    <citation type="submission" date="2023-02" db="EMBL/GenBank/DDBJ databases">
        <title>Identification and recombinant expression of a fungal hydrolase from Papiliotrema laurentii that hydrolyzes apple cutin and clears colloidal polyester polyurethane.</title>
        <authorList>
            <consortium name="DOE Joint Genome Institute"/>
            <person name="Roman V.A."/>
            <person name="Bojanowski C."/>
            <person name="Crable B.R."/>
            <person name="Wagner D.N."/>
            <person name="Hung C.S."/>
            <person name="Nadeau L.J."/>
            <person name="Schratz L."/>
            <person name="Haridas S."/>
            <person name="Pangilinan J."/>
            <person name="Lipzen A."/>
            <person name="Na H."/>
            <person name="Yan M."/>
            <person name="Ng V."/>
            <person name="Grigoriev I.V."/>
            <person name="Spatafora J.W."/>
            <person name="Barlow D."/>
            <person name="Biffinger J."/>
            <person name="Kelley-Loughnane N."/>
            <person name="Varaljay V.A."/>
            <person name="Crookes-Goodson W.J."/>
        </authorList>
    </citation>
    <scope>NUCLEOTIDE SEQUENCE</scope>
    <source>
        <strain evidence="2">5307AH</strain>
    </source>
</reference>
<dbReference type="InterPro" id="IPR029044">
    <property type="entry name" value="Nucleotide-diphossugar_trans"/>
</dbReference>
<sequence length="849" mass="92539">MLPNAFVTLLTSPSYLPGALVLLHSLLELHPEKSRDFKTVCLVTPETVDAKTIGALRKAGWDLVIGVEPIGSGSGGENGLRLMGRPDLNYALTKLHIFRLHTLFSKIIYLDADVLPLRPLAHLFTTTSPHVISACPDTGWPDCFNSGVMVIRPRESDWEGLRTLLKNGEGEDGIFVEGNGSFDGADQGLLNEWFSEEGGGGPWNRLSFTYNVTPSAAYTYAPAYKRYGHKINAVHFIGPNKPWQNLLGRPAGMSLTNKKEESYDYPALIDRWYEVYDRNVRPTAAHSPDLAHRFAVPEHVAVWNLATGIPAQPEDRLDLDQLKTAAGSGVSAIKPGQYMSLPLEGRVDLIMPRPRPKDPSPTSDPVPTSPTAITSPIQPVAPLPQTLQQQTSQPATWDAQRYSPPKEGKPEMAIKMDAYYAPAWEQAPSQHKSYFHQQQQSEPQYPTLPESVTGDTWYKDYHGKVPDKKNIKAVFPWEQPGYQHRKPDRVFPRGESPPPAQPQPQLHLAQPSVTAQPSTPPGRESPPPPPPPVHRSMADAMASYTNAWDSMPSIQRYVSQITGRKAPPGGLGIRRTVNNDPVAIQSVPPTPSEKKSTRKREISLDRRSNASGDGDDEDEASSEDEKAGVSPRVALGEFRRGSHGQHHASSGYGNVNYRDRTVQTESPKLHDAKVQAIPGGGPSPTVKTFELSSSGADTPTPGSYAAARASVTGGPQKRISRQSSSENARAAGGRTTPPEVNPYARRVPFPVGSGQPGHQGQGQAPGHARRTSWAQNQVTDAKTREGVPVLPPTRDDPSNGRNGGKVSGGRYFDPATDVDVRKRDTQEVLTRFMKVGSFAQPGALASDRK</sequence>
<feature type="region of interest" description="Disordered" evidence="1">
    <location>
        <begin position="431"/>
        <end position="451"/>
    </location>
</feature>
<dbReference type="AlphaFoldDB" id="A0AAD9CTV4"/>
<dbReference type="InterPro" id="IPR002495">
    <property type="entry name" value="Glyco_trans_8"/>
</dbReference>
<feature type="region of interest" description="Disordered" evidence="1">
    <location>
        <begin position="563"/>
        <end position="819"/>
    </location>
</feature>
<feature type="region of interest" description="Disordered" evidence="1">
    <location>
        <begin position="476"/>
        <end position="537"/>
    </location>
</feature>
<feature type="compositionally biased region" description="Polar residues" evidence="1">
    <location>
        <begin position="690"/>
        <end position="701"/>
    </location>
</feature>
<gene>
    <name evidence="2" type="ORF">DB88DRAFT_513466</name>
</gene>
<keyword evidence="3" id="KW-1185">Reference proteome</keyword>
<dbReference type="Proteomes" id="UP001182556">
    <property type="component" value="Unassembled WGS sequence"/>
</dbReference>
<dbReference type="InterPro" id="IPR050587">
    <property type="entry name" value="GNT1/Glycosyltrans_8"/>
</dbReference>
<feature type="compositionally biased region" description="Basic and acidic residues" evidence="1">
    <location>
        <begin position="592"/>
        <end position="608"/>
    </location>
</feature>
<comment type="caution">
    <text evidence="2">The sequence shown here is derived from an EMBL/GenBank/DDBJ whole genome shotgun (WGS) entry which is preliminary data.</text>
</comment>
<evidence type="ECO:0000313" key="2">
    <source>
        <dbReference type="EMBL" id="KAK1921442.1"/>
    </source>
</evidence>
<feature type="region of interest" description="Disordered" evidence="1">
    <location>
        <begin position="349"/>
        <end position="410"/>
    </location>
</feature>
<dbReference type="CDD" id="cd02537">
    <property type="entry name" value="GT8_Glycogenin"/>
    <property type="match status" value="1"/>
</dbReference>
<dbReference type="SUPFAM" id="SSF53448">
    <property type="entry name" value="Nucleotide-diphospho-sugar transferases"/>
    <property type="match status" value="1"/>
</dbReference>
<feature type="compositionally biased region" description="Low complexity" evidence="1">
    <location>
        <begin position="378"/>
        <end position="396"/>
    </location>
</feature>
<proteinExistence type="predicted"/>
<evidence type="ECO:0000313" key="3">
    <source>
        <dbReference type="Proteomes" id="UP001182556"/>
    </source>
</evidence>
<feature type="compositionally biased region" description="Pro residues" evidence="1">
    <location>
        <begin position="518"/>
        <end position="533"/>
    </location>
</feature>
<dbReference type="PANTHER" id="PTHR11183">
    <property type="entry name" value="GLYCOGENIN SUBFAMILY MEMBER"/>
    <property type="match status" value="1"/>
</dbReference>
<keyword evidence="2" id="KW-0808">Transferase</keyword>
<dbReference type="Gene3D" id="3.90.550.10">
    <property type="entry name" value="Spore Coat Polysaccharide Biosynthesis Protein SpsA, Chain A"/>
    <property type="match status" value="1"/>
</dbReference>
<organism evidence="2 3">
    <name type="scientific">Papiliotrema laurentii</name>
    <name type="common">Cryptococcus laurentii</name>
    <dbReference type="NCBI Taxonomy" id="5418"/>
    <lineage>
        <taxon>Eukaryota</taxon>
        <taxon>Fungi</taxon>
        <taxon>Dikarya</taxon>
        <taxon>Basidiomycota</taxon>
        <taxon>Agaricomycotina</taxon>
        <taxon>Tremellomycetes</taxon>
        <taxon>Tremellales</taxon>
        <taxon>Rhynchogastremaceae</taxon>
        <taxon>Papiliotrema</taxon>
    </lineage>
</organism>
<dbReference type="GO" id="GO:0016757">
    <property type="term" value="F:glycosyltransferase activity"/>
    <property type="evidence" value="ECO:0007669"/>
    <property type="project" value="InterPro"/>
</dbReference>
<dbReference type="Pfam" id="PF01501">
    <property type="entry name" value="Glyco_transf_8"/>
    <property type="match status" value="1"/>
</dbReference>
<name>A0AAD9CTV4_PAPLA</name>
<feature type="compositionally biased region" description="Polar residues" evidence="1">
    <location>
        <begin position="431"/>
        <end position="444"/>
    </location>
</feature>
<accession>A0AAD9CTV4</accession>
<dbReference type="FunFam" id="3.90.550.10:FF:000193">
    <property type="entry name" value="Glycogenin glucosyltransferase, putative"/>
    <property type="match status" value="1"/>
</dbReference>
<feature type="compositionally biased region" description="Basic and acidic residues" evidence="1">
    <location>
        <begin position="657"/>
        <end position="673"/>
    </location>
</feature>